<feature type="compositionally biased region" description="Polar residues" evidence="1">
    <location>
        <begin position="248"/>
        <end position="258"/>
    </location>
</feature>
<accession>A0A5J9SM88</accession>
<dbReference type="EMBL" id="RWGY01000634">
    <property type="protein sequence ID" value="TVU00112.1"/>
    <property type="molecule type" value="Genomic_DNA"/>
</dbReference>
<comment type="caution">
    <text evidence="2">The sequence shown here is derived from an EMBL/GenBank/DDBJ whole genome shotgun (WGS) entry which is preliminary data.</text>
</comment>
<feature type="compositionally biased region" description="Polar residues" evidence="1">
    <location>
        <begin position="130"/>
        <end position="143"/>
    </location>
</feature>
<gene>
    <name evidence="2" type="ORF">EJB05_54480</name>
</gene>
<keyword evidence="3" id="KW-1185">Reference proteome</keyword>
<feature type="region of interest" description="Disordered" evidence="1">
    <location>
        <begin position="115"/>
        <end position="157"/>
    </location>
</feature>
<reference evidence="2 3" key="1">
    <citation type="journal article" date="2019" name="Sci. Rep.">
        <title>A high-quality genome of Eragrostis curvula grass provides insights into Poaceae evolution and supports new strategies to enhance forage quality.</title>
        <authorList>
            <person name="Carballo J."/>
            <person name="Santos B.A.C.M."/>
            <person name="Zappacosta D."/>
            <person name="Garbus I."/>
            <person name="Selva J.P."/>
            <person name="Gallo C.A."/>
            <person name="Diaz A."/>
            <person name="Albertini E."/>
            <person name="Caccamo M."/>
            <person name="Echenique V."/>
        </authorList>
    </citation>
    <scope>NUCLEOTIDE SEQUENCE [LARGE SCALE GENOMIC DNA]</scope>
    <source>
        <strain evidence="3">cv. Victoria</strain>
        <tissue evidence="2">Leaf</tissue>
    </source>
</reference>
<dbReference type="PANTHER" id="PTHR47906:SF5">
    <property type="entry name" value="OS05G0118600 PROTEIN"/>
    <property type="match status" value="1"/>
</dbReference>
<feature type="compositionally biased region" description="Basic residues" evidence="1">
    <location>
        <begin position="148"/>
        <end position="157"/>
    </location>
</feature>
<dbReference type="Gramene" id="TVU00112">
    <property type="protein sequence ID" value="TVU00112"/>
    <property type="gene ID" value="EJB05_54480"/>
</dbReference>
<dbReference type="Proteomes" id="UP000324897">
    <property type="component" value="Unassembled WGS sequence"/>
</dbReference>
<feature type="region of interest" description="Disordered" evidence="1">
    <location>
        <begin position="197"/>
        <end position="294"/>
    </location>
</feature>
<evidence type="ECO:0000256" key="1">
    <source>
        <dbReference type="SAM" id="MobiDB-lite"/>
    </source>
</evidence>
<dbReference type="PANTHER" id="PTHR47906">
    <property type="entry name" value="OSJNBB0050O03.9 PROTEIN-RELATED"/>
    <property type="match status" value="1"/>
</dbReference>
<sequence length="294" mass="32608">MRSITASCIRHGTERSDCMKQGKQQQALAQHVPLAQQPSLEKPRLLLNLRSPQLRSAFATLFGSKTVAGVFPATAFAARQSCSPLHRLLTQAPWRLLRTSVIALAEVLPPNPALRSAAPAAEEGSKHTNSKQLHSSACESTNPCRLRPERRRKRKRAITYAPMIDRDVERLRRLNRLYHGTEAHCISELRMRKAKIGQPDQNTCMDGSDGSDSDDSRDLIDLNCYTQPEDPLGEDSDTLPTPTRHANVDNNSSSTSRGNSKRPKGKKTPPTEKPQNKSRLAESTEEITATMKSL</sequence>
<feature type="non-terminal residue" evidence="2">
    <location>
        <position position="294"/>
    </location>
</feature>
<protein>
    <submittedName>
        <fullName evidence="2">Uncharacterized protein</fullName>
    </submittedName>
</protein>
<dbReference type="AlphaFoldDB" id="A0A5J9SM88"/>
<evidence type="ECO:0000313" key="2">
    <source>
        <dbReference type="EMBL" id="TVU00112.1"/>
    </source>
</evidence>
<name>A0A5J9SM88_9POAL</name>
<organism evidence="2 3">
    <name type="scientific">Eragrostis curvula</name>
    <name type="common">weeping love grass</name>
    <dbReference type="NCBI Taxonomy" id="38414"/>
    <lineage>
        <taxon>Eukaryota</taxon>
        <taxon>Viridiplantae</taxon>
        <taxon>Streptophyta</taxon>
        <taxon>Embryophyta</taxon>
        <taxon>Tracheophyta</taxon>
        <taxon>Spermatophyta</taxon>
        <taxon>Magnoliopsida</taxon>
        <taxon>Liliopsida</taxon>
        <taxon>Poales</taxon>
        <taxon>Poaceae</taxon>
        <taxon>PACMAD clade</taxon>
        <taxon>Chloridoideae</taxon>
        <taxon>Eragrostideae</taxon>
        <taxon>Eragrostidinae</taxon>
        <taxon>Eragrostis</taxon>
    </lineage>
</organism>
<proteinExistence type="predicted"/>
<evidence type="ECO:0000313" key="3">
    <source>
        <dbReference type="Proteomes" id="UP000324897"/>
    </source>
</evidence>